<dbReference type="InterPro" id="IPR039425">
    <property type="entry name" value="RNA_pol_sigma-70-like"/>
</dbReference>
<name>A0A6H9Z6L9_9ACTN</name>
<organism evidence="7 8">
    <name type="scientific">Actinomadura rudentiformis</name>
    <dbReference type="NCBI Taxonomy" id="359158"/>
    <lineage>
        <taxon>Bacteria</taxon>
        <taxon>Bacillati</taxon>
        <taxon>Actinomycetota</taxon>
        <taxon>Actinomycetes</taxon>
        <taxon>Streptosporangiales</taxon>
        <taxon>Thermomonosporaceae</taxon>
        <taxon>Actinomadura</taxon>
    </lineage>
</organism>
<keyword evidence="3" id="KW-0731">Sigma factor</keyword>
<dbReference type="EMBL" id="WBMT01000004">
    <property type="protein sequence ID" value="KAB2350420.1"/>
    <property type="molecule type" value="Genomic_DNA"/>
</dbReference>
<dbReference type="PANTHER" id="PTHR43133:SF25">
    <property type="entry name" value="RNA POLYMERASE SIGMA FACTOR RFAY-RELATED"/>
    <property type="match status" value="1"/>
</dbReference>
<dbReference type="InterPro" id="IPR036388">
    <property type="entry name" value="WH-like_DNA-bd_sf"/>
</dbReference>
<keyword evidence="8" id="KW-1185">Reference proteome</keyword>
<dbReference type="NCBIfam" id="TIGR02937">
    <property type="entry name" value="sigma70-ECF"/>
    <property type="match status" value="1"/>
</dbReference>
<feature type="domain" description="RNA polymerase sigma factor 70 region 4 type 2" evidence="6">
    <location>
        <begin position="132"/>
        <end position="182"/>
    </location>
</feature>
<dbReference type="SUPFAM" id="SSF88659">
    <property type="entry name" value="Sigma3 and sigma4 domains of RNA polymerase sigma factors"/>
    <property type="match status" value="1"/>
</dbReference>
<evidence type="ECO:0000259" key="6">
    <source>
        <dbReference type="Pfam" id="PF08281"/>
    </source>
</evidence>
<dbReference type="AlphaFoldDB" id="A0A6H9Z6L9"/>
<evidence type="ECO:0000259" key="5">
    <source>
        <dbReference type="Pfam" id="PF04542"/>
    </source>
</evidence>
<dbReference type="Pfam" id="PF04542">
    <property type="entry name" value="Sigma70_r2"/>
    <property type="match status" value="1"/>
</dbReference>
<dbReference type="GO" id="GO:0003677">
    <property type="term" value="F:DNA binding"/>
    <property type="evidence" value="ECO:0007669"/>
    <property type="project" value="InterPro"/>
</dbReference>
<dbReference type="SUPFAM" id="SSF88946">
    <property type="entry name" value="Sigma2 domain of RNA polymerase sigma factors"/>
    <property type="match status" value="1"/>
</dbReference>
<dbReference type="OrthoDB" id="4184921at2"/>
<keyword evidence="2" id="KW-0805">Transcription regulation</keyword>
<dbReference type="Gene3D" id="1.10.10.10">
    <property type="entry name" value="Winged helix-like DNA-binding domain superfamily/Winged helix DNA-binding domain"/>
    <property type="match status" value="1"/>
</dbReference>
<dbReference type="GO" id="GO:0016987">
    <property type="term" value="F:sigma factor activity"/>
    <property type="evidence" value="ECO:0007669"/>
    <property type="project" value="UniProtKB-KW"/>
</dbReference>
<dbReference type="InterPro" id="IPR007627">
    <property type="entry name" value="RNA_pol_sigma70_r2"/>
</dbReference>
<sequence>MWWSSGPYGERKAHVSAIPEASHPPDERRRRFEQVYAAHRGKILAYALRRTADPQDAADILAETFLIAWRKLDDVPRGEEARLWLYGVARRVLANHHRGERRRSALVGDLAGQLRIDLAMHRPPQQEGELAAIAAAFGELSEDDRELLSLVGWEGLDHGEIAAVLGCSRNAVRIRLYRARRRFARGLDLHGAHAPRNHALSAAVINGERS</sequence>
<keyword evidence="4" id="KW-0804">Transcription</keyword>
<evidence type="ECO:0000313" key="7">
    <source>
        <dbReference type="EMBL" id="KAB2350420.1"/>
    </source>
</evidence>
<proteinExistence type="inferred from homology"/>
<dbReference type="PANTHER" id="PTHR43133">
    <property type="entry name" value="RNA POLYMERASE ECF-TYPE SIGMA FACTO"/>
    <property type="match status" value="1"/>
</dbReference>
<evidence type="ECO:0000256" key="4">
    <source>
        <dbReference type="ARBA" id="ARBA00023163"/>
    </source>
</evidence>
<dbReference type="InterPro" id="IPR014284">
    <property type="entry name" value="RNA_pol_sigma-70_dom"/>
</dbReference>
<evidence type="ECO:0000256" key="2">
    <source>
        <dbReference type="ARBA" id="ARBA00023015"/>
    </source>
</evidence>
<dbReference type="InterPro" id="IPR013249">
    <property type="entry name" value="RNA_pol_sigma70_r4_t2"/>
</dbReference>
<accession>A0A6H9Z6L9</accession>
<gene>
    <name evidence="7" type="ORF">F8566_11150</name>
</gene>
<evidence type="ECO:0000256" key="3">
    <source>
        <dbReference type="ARBA" id="ARBA00023082"/>
    </source>
</evidence>
<comment type="caution">
    <text evidence="7">The sequence shown here is derived from an EMBL/GenBank/DDBJ whole genome shotgun (WGS) entry which is preliminary data.</text>
</comment>
<protein>
    <submittedName>
        <fullName evidence="7">Sigma-70 family RNA polymerase sigma factor</fullName>
    </submittedName>
</protein>
<dbReference type="GO" id="GO:0006352">
    <property type="term" value="P:DNA-templated transcription initiation"/>
    <property type="evidence" value="ECO:0007669"/>
    <property type="project" value="InterPro"/>
</dbReference>
<dbReference type="Pfam" id="PF08281">
    <property type="entry name" value="Sigma70_r4_2"/>
    <property type="match status" value="1"/>
</dbReference>
<dbReference type="InterPro" id="IPR013325">
    <property type="entry name" value="RNA_pol_sigma_r2"/>
</dbReference>
<evidence type="ECO:0000313" key="8">
    <source>
        <dbReference type="Proteomes" id="UP000468735"/>
    </source>
</evidence>
<comment type="similarity">
    <text evidence="1">Belongs to the sigma-70 factor family. ECF subfamily.</text>
</comment>
<evidence type="ECO:0000256" key="1">
    <source>
        <dbReference type="ARBA" id="ARBA00010641"/>
    </source>
</evidence>
<reference evidence="7 8" key="1">
    <citation type="submission" date="2019-09" db="EMBL/GenBank/DDBJ databases">
        <title>Actinomadura physcomitrii sp. nov., a novel actinomycete isolated from moss [Physcomitrium sphaericum (Ludw) Fuernr].</title>
        <authorList>
            <person name="Zhuang X."/>
            <person name="Liu C."/>
        </authorList>
    </citation>
    <scope>NUCLEOTIDE SEQUENCE [LARGE SCALE GENOMIC DNA]</scope>
    <source>
        <strain evidence="7 8">HMC1</strain>
    </source>
</reference>
<dbReference type="InterPro" id="IPR013324">
    <property type="entry name" value="RNA_pol_sigma_r3/r4-like"/>
</dbReference>
<dbReference type="Proteomes" id="UP000468735">
    <property type="component" value="Unassembled WGS sequence"/>
</dbReference>
<feature type="domain" description="RNA polymerase sigma-70 region 2" evidence="5">
    <location>
        <begin position="36"/>
        <end position="103"/>
    </location>
</feature>
<dbReference type="Gene3D" id="1.10.1740.10">
    <property type="match status" value="1"/>
</dbReference>